<dbReference type="PANTHER" id="PTHR12286">
    <property type="entry name" value="SACCHAROPINE DEHYDROGENASE-LIKE OXIDOREDUCTASE"/>
    <property type="match status" value="1"/>
</dbReference>
<dbReference type="InterPro" id="IPR005097">
    <property type="entry name" value="Sacchrp_dh_NADP-bd"/>
</dbReference>
<dbReference type="Gene3D" id="3.40.50.720">
    <property type="entry name" value="NAD(P)-binding Rossmann-like Domain"/>
    <property type="match status" value="1"/>
</dbReference>
<dbReference type="InterPro" id="IPR051276">
    <property type="entry name" value="Saccharopine_DH-like_oxidrdct"/>
</dbReference>
<protein>
    <recommendedName>
        <fullName evidence="2">Saccharopine dehydrogenase NADP binding domain-containing protein</fullName>
    </recommendedName>
</protein>
<feature type="domain" description="Saccharopine dehydrogenase NADP binding" evidence="2">
    <location>
        <begin position="26"/>
        <end position="153"/>
    </location>
</feature>
<dbReference type="InterPro" id="IPR036291">
    <property type="entry name" value="NAD(P)-bd_dom_sf"/>
</dbReference>
<evidence type="ECO:0000313" key="3">
    <source>
        <dbReference type="EMBL" id="CAD8357360.1"/>
    </source>
</evidence>
<dbReference type="PANTHER" id="PTHR12286:SF5">
    <property type="entry name" value="SACCHAROPINE DEHYDROGENASE-LIKE OXIDOREDUCTASE"/>
    <property type="match status" value="1"/>
</dbReference>
<name>A0A7S0AA36_9DINO</name>
<gene>
    <name evidence="3" type="ORF">PBAH0796_LOCUS12727</name>
</gene>
<dbReference type="GO" id="GO:0005886">
    <property type="term" value="C:plasma membrane"/>
    <property type="evidence" value="ECO:0007669"/>
    <property type="project" value="TreeGrafter"/>
</dbReference>
<comment type="similarity">
    <text evidence="1">Belongs to the saccharopine dehydrogenase family.</text>
</comment>
<sequence>MDLDELDQLDPVEAVDLSTEERPFGIVVYGATGYTGCLMTEHLDALLSQPGATPMKWAIAGRDLTKLRRIARRCKTKPEVMQVKEPVQVSSMAGQARCVVAAAGPYSVCGEDVIMQCVNQVTHYIDVSGEVVWIHSMIQKYHEKAKERGVMIVHCAGAVCAPDELICYLLVKKLGPLKQFREYFLQFGAMSGGTFNTSIASMAMMTREALQIQNDPFALGGDRDCGLREVDQDCIQADPDPLFPGIFLMPAYNSIPGSRIVRRSCKLFEDLPSEGVAYGKGFSVTIRDCHLNKKAAEAKVAESAPVPSVEAAKATADAMRIMQDRGEQPRPGEGPPPETREIYSTEVYGVAEAESGEWAHVHYSSGEAYEVTAMACIAGAMVLVEELSLVKPKERGGIITPAFAFHGSTWIDRMTQTSFACKGGSSKIIVEVKDGKPEPGEILQAVKERNKKSLAGMGRVMGGELKNWTEPALTM</sequence>
<evidence type="ECO:0000256" key="1">
    <source>
        <dbReference type="ARBA" id="ARBA00038048"/>
    </source>
</evidence>
<dbReference type="GO" id="GO:0009247">
    <property type="term" value="P:glycolipid biosynthetic process"/>
    <property type="evidence" value="ECO:0007669"/>
    <property type="project" value="TreeGrafter"/>
</dbReference>
<proteinExistence type="inferred from homology"/>
<dbReference type="SUPFAM" id="SSF51735">
    <property type="entry name" value="NAD(P)-binding Rossmann-fold domains"/>
    <property type="match status" value="1"/>
</dbReference>
<dbReference type="AlphaFoldDB" id="A0A7S0AA36"/>
<evidence type="ECO:0000259" key="2">
    <source>
        <dbReference type="Pfam" id="PF03435"/>
    </source>
</evidence>
<reference evidence="3" key="1">
    <citation type="submission" date="2021-01" db="EMBL/GenBank/DDBJ databases">
        <authorList>
            <person name="Corre E."/>
            <person name="Pelletier E."/>
            <person name="Niang G."/>
            <person name="Scheremetjew M."/>
            <person name="Finn R."/>
            <person name="Kale V."/>
            <person name="Holt S."/>
            <person name="Cochrane G."/>
            <person name="Meng A."/>
            <person name="Brown T."/>
            <person name="Cohen L."/>
        </authorList>
    </citation>
    <scope>NUCLEOTIDE SEQUENCE</scope>
    <source>
        <strain evidence="3">Pbaha01</strain>
    </source>
</reference>
<accession>A0A7S0AA36</accession>
<organism evidence="3">
    <name type="scientific">Pyrodinium bahamense</name>
    <dbReference type="NCBI Taxonomy" id="73915"/>
    <lineage>
        <taxon>Eukaryota</taxon>
        <taxon>Sar</taxon>
        <taxon>Alveolata</taxon>
        <taxon>Dinophyceae</taxon>
        <taxon>Gonyaulacales</taxon>
        <taxon>Pyrocystaceae</taxon>
        <taxon>Pyrodinium</taxon>
    </lineage>
</organism>
<dbReference type="Pfam" id="PF03435">
    <property type="entry name" value="Sacchrp_dh_NADP"/>
    <property type="match status" value="1"/>
</dbReference>
<dbReference type="EMBL" id="HBEG01021091">
    <property type="protein sequence ID" value="CAD8357360.1"/>
    <property type="molecule type" value="Transcribed_RNA"/>
</dbReference>